<evidence type="ECO:0000313" key="2">
    <source>
        <dbReference type="EMBL" id="CAE6470801.1"/>
    </source>
</evidence>
<proteinExistence type="predicted"/>
<feature type="region of interest" description="Disordered" evidence="1">
    <location>
        <begin position="91"/>
        <end position="117"/>
    </location>
</feature>
<dbReference type="SUPFAM" id="SSF52047">
    <property type="entry name" value="RNI-like"/>
    <property type="match status" value="1"/>
</dbReference>
<dbReference type="Gene3D" id="3.80.10.10">
    <property type="entry name" value="Ribonuclease Inhibitor"/>
    <property type="match status" value="1"/>
</dbReference>
<dbReference type="AlphaFoldDB" id="A0A8H3C1A6"/>
<reference evidence="2" key="1">
    <citation type="submission" date="2021-01" db="EMBL/GenBank/DDBJ databases">
        <authorList>
            <person name="Kaushik A."/>
        </authorList>
    </citation>
    <scope>NUCLEOTIDE SEQUENCE</scope>
    <source>
        <strain evidence="2">AG4-R118</strain>
    </source>
</reference>
<name>A0A8H3C1A6_9AGAM</name>
<accession>A0A8H3C1A6</accession>
<organism evidence="2 3">
    <name type="scientific">Rhizoctonia solani</name>
    <dbReference type="NCBI Taxonomy" id="456999"/>
    <lineage>
        <taxon>Eukaryota</taxon>
        <taxon>Fungi</taxon>
        <taxon>Dikarya</taxon>
        <taxon>Basidiomycota</taxon>
        <taxon>Agaricomycotina</taxon>
        <taxon>Agaricomycetes</taxon>
        <taxon>Cantharellales</taxon>
        <taxon>Ceratobasidiaceae</taxon>
        <taxon>Rhizoctonia</taxon>
    </lineage>
</organism>
<sequence length="530" mass="59886">MDCRLPNEILSRISKLVSQESTFDLKPFVLVNRRWHATAAPVLLAAISITSLSKLIKLCDQIVDYHSSGTLQSTVAKWTRTIVISGTTDGSADSHLGLEDLGEQPRGDDEGPEEDSLKADVEMESNAIRDKVRAALSQLALLDGFEWYGRFAGDYHIARYLQQSKSIRHLAYGIDMFVSSVSLAYREHAFAFEGLETLSVTSEYEPTSDLVCAIARMMHCNPDLRSILLDCNRLFLRFWKGGLWQSAEEVELLTKFLLAHPKLETLVLQETCLQGSEGETAKSLSLAKYPDSLPVLRRLLGSPRLIAGILESRAACASVERIIDNSEEGFDSEGAKAPYIDRILDALESTPNNQIQRLRLEVPQLNRNLYARIAQLAPKIRFLEFLRSFDLDSTTPNDSDFNPLVDIPSGLNEFPNLEVIGGHIAKDFSKALGNQEYDRIPEHQDHKGIMELSKQVPRIRAVHGLDGIVIPIIHHSDGEVSIMETSRFLQNEDYDWVTFDVNWRHRRVSHRELKRLRGLEDSKRLEYEFV</sequence>
<dbReference type="Proteomes" id="UP000663888">
    <property type="component" value="Unassembled WGS sequence"/>
</dbReference>
<protein>
    <submittedName>
        <fullName evidence="2">Uncharacterized protein</fullName>
    </submittedName>
</protein>
<evidence type="ECO:0000256" key="1">
    <source>
        <dbReference type="SAM" id="MobiDB-lite"/>
    </source>
</evidence>
<dbReference type="InterPro" id="IPR032675">
    <property type="entry name" value="LRR_dom_sf"/>
</dbReference>
<evidence type="ECO:0000313" key="3">
    <source>
        <dbReference type="Proteomes" id="UP000663888"/>
    </source>
</evidence>
<gene>
    <name evidence="2" type="ORF">RDB_LOCUS106944</name>
</gene>
<feature type="compositionally biased region" description="Basic and acidic residues" evidence="1">
    <location>
        <begin position="103"/>
        <end position="117"/>
    </location>
</feature>
<comment type="caution">
    <text evidence="2">The sequence shown here is derived from an EMBL/GenBank/DDBJ whole genome shotgun (WGS) entry which is preliminary data.</text>
</comment>
<dbReference type="EMBL" id="CAJMWX010001146">
    <property type="protein sequence ID" value="CAE6470801.1"/>
    <property type="molecule type" value="Genomic_DNA"/>
</dbReference>